<dbReference type="AlphaFoldDB" id="Q894K2"/>
<gene>
    <name evidence="1" type="ordered locus">CTC_01539</name>
</gene>
<dbReference type="RefSeq" id="WP_011099750.1">
    <property type="nucleotide sequence ID" value="NC_004557.1"/>
</dbReference>
<dbReference type="GeneID" id="24253983"/>
<reference evidence="1 2" key="1">
    <citation type="journal article" date="2003" name="Proc. Natl. Acad. Sci. U.S.A.">
        <title>The genome sequence of Clostridium tetani, the causative agent of tetanus disease.</title>
        <authorList>
            <person name="Brueggemann H."/>
            <person name="Baumer S."/>
            <person name="Fricke W.F."/>
            <person name="Wiezer A."/>
            <person name="Liesegang H."/>
            <person name="Decker I."/>
            <person name="Herzberg C."/>
            <person name="Martinez-Arias R."/>
            <person name="Merkl R."/>
            <person name="Henne A."/>
            <person name="Gottschalk G."/>
        </authorList>
    </citation>
    <scope>NUCLEOTIDE SEQUENCE [LARGE SCALE GENOMIC DNA]</scope>
    <source>
        <strain evidence="2">Massachusetts / E88</strain>
    </source>
</reference>
<name>Q894K2_CLOTE</name>
<dbReference type="PROSITE" id="PS51257">
    <property type="entry name" value="PROKAR_LIPOPROTEIN"/>
    <property type="match status" value="1"/>
</dbReference>
<dbReference type="KEGG" id="ctc:CTC_01539"/>
<proteinExistence type="predicted"/>
<protein>
    <recommendedName>
        <fullName evidence="3">Lipoprotein</fullName>
    </recommendedName>
</protein>
<evidence type="ECO:0000313" key="1">
    <source>
        <dbReference type="EMBL" id="AAO36090.1"/>
    </source>
</evidence>
<organism evidence="1 2">
    <name type="scientific">Clostridium tetani (strain Massachusetts / E88)</name>
    <dbReference type="NCBI Taxonomy" id="212717"/>
    <lineage>
        <taxon>Bacteria</taxon>
        <taxon>Bacillati</taxon>
        <taxon>Bacillota</taxon>
        <taxon>Clostridia</taxon>
        <taxon>Eubacteriales</taxon>
        <taxon>Clostridiaceae</taxon>
        <taxon>Clostridium</taxon>
    </lineage>
</organism>
<evidence type="ECO:0000313" key="2">
    <source>
        <dbReference type="Proteomes" id="UP000001412"/>
    </source>
</evidence>
<dbReference type="EMBL" id="AE015927">
    <property type="protein sequence ID" value="AAO36090.1"/>
    <property type="molecule type" value="Genomic_DNA"/>
</dbReference>
<dbReference type="HOGENOM" id="CLU_1812463_0_0_9"/>
<keyword evidence="2" id="KW-1185">Reference proteome</keyword>
<sequence>MAKKGIIFLLFVFIMSFIGCGSVATSNIPKDMDEEIYKRSVEMLAYTERCFKNKTEANGDKYEEYSEDVTDICEIQNREVTDKERDTVGYIALAGLKLLYYQTENKQDALDYYKEHIKEAKEALDIPVDKDSNEVWDKIKNK</sequence>
<dbReference type="Proteomes" id="UP000001412">
    <property type="component" value="Chromosome"/>
</dbReference>
<accession>Q894K2</accession>
<evidence type="ECO:0008006" key="3">
    <source>
        <dbReference type="Google" id="ProtNLM"/>
    </source>
</evidence>